<evidence type="ECO:0000259" key="2">
    <source>
        <dbReference type="Pfam" id="PF14534"/>
    </source>
</evidence>
<organism evidence="3 4">
    <name type="scientific">Hymenobacter saemangeumensis</name>
    <dbReference type="NCBI Taxonomy" id="1084522"/>
    <lineage>
        <taxon>Bacteria</taxon>
        <taxon>Pseudomonadati</taxon>
        <taxon>Bacteroidota</taxon>
        <taxon>Cytophagia</taxon>
        <taxon>Cytophagales</taxon>
        <taxon>Hymenobacteraceae</taxon>
        <taxon>Hymenobacter</taxon>
    </lineage>
</organism>
<dbReference type="InterPro" id="IPR027843">
    <property type="entry name" value="DUF4440"/>
</dbReference>
<dbReference type="Proteomes" id="UP001501153">
    <property type="component" value="Unassembled WGS sequence"/>
</dbReference>
<dbReference type="Pfam" id="PF14534">
    <property type="entry name" value="DUF4440"/>
    <property type="match status" value="1"/>
</dbReference>
<keyword evidence="4" id="KW-1185">Reference proteome</keyword>
<keyword evidence="1" id="KW-0732">Signal</keyword>
<proteinExistence type="predicted"/>
<feature type="domain" description="DUF4440" evidence="2">
    <location>
        <begin position="39"/>
        <end position="148"/>
    </location>
</feature>
<reference evidence="4" key="1">
    <citation type="journal article" date="2019" name="Int. J. Syst. Evol. Microbiol.">
        <title>The Global Catalogue of Microorganisms (GCM) 10K type strain sequencing project: providing services to taxonomists for standard genome sequencing and annotation.</title>
        <authorList>
            <consortium name="The Broad Institute Genomics Platform"/>
            <consortium name="The Broad Institute Genome Sequencing Center for Infectious Disease"/>
            <person name="Wu L."/>
            <person name="Ma J."/>
        </authorList>
    </citation>
    <scope>NUCLEOTIDE SEQUENCE [LARGE SCALE GENOMIC DNA]</scope>
    <source>
        <strain evidence="4">JCM 17923</strain>
    </source>
</reference>
<dbReference type="SUPFAM" id="SSF54427">
    <property type="entry name" value="NTF2-like"/>
    <property type="match status" value="1"/>
</dbReference>
<name>A0ABP8IGI1_9BACT</name>
<feature type="signal peptide" evidence="1">
    <location>
        <begin position="1"/>
        <end position="20"/>
    </location>
</feature>
<dbReference type="PROSITE" id="PS51257">
    <property type="entry name" value="PROKAR_LIPOPROTEIN"/>
    <property type="match status" value="1"/>
</dbReference>
<sequence length="154" mass="16926">MKPTPFLRFLLVLPLPLALSCTPSSPTSSPDTGQIRHDIMQVLNAQTQAWNQGNIPGYMQGYWQSDSLVFIGKKGLTYGWQPTLDNYQKSYPDAAAMGQLSFTSLKITPLEAGTAQVVGGWHLARPQAGDLQGHFLLIMRKIDGKWVVVADHSS</sequence>
<dbReference type="Gene3D" id="3.10.450.50">
    <property type="match status" value="1"/>
</dbReference>
<dbReference type="EMBL" id="BAABGZ010000027">
    <property type="protein sequence ID" value="GAA4358325.1"/>
    <property type="molecule type" value="Genomic_DNA"/>
</dbReference>
<evidence type="ECO:0000313" key="3">
    <source>
        <dbReference type="EMBL" id="GAA4358325.1"/>
    </source>
</evidence>
<protein>
    <submittedName>
        <fullName evidence="3">Nuclear transport factor 2 family protein</fullName>
    </submittedName>
</protein>
<gene>
    <name evidence="3" type="ORF">GCM10023185_23880</name>
</gene>
<evidence type="ECO:0000313" key="4">
    <source>
        <dbReference type="Proteomes" id="UP001501153"/>
    </source>
</evidence>
<feature type="chain" id="PRO_5046261351" evidence="1">
    <location>
        <begin position="21"/>
        <end position="154"/>
    </location>
</feature>
<accession>A0ABP8IGI1</accession>
<dbReference type="InterPro" id="IPR032710">
    <property type="entry name" value="NTF2-like_dom_sf"/>
</dbReference>
<evidence type="ECO:0000256" key="1">
    <source>
        <dbReference type="SAM" id="SignalP"/>
    </source>
</evidence>
<comment type="caution">
    <text evidence="3">The sequence shown here is derived from an EMBL/GenBank/DDBJ whole genome shotgun (WGS) entry which is preliminary data.</text>
</comment>
<dbReference type="RefSeq" id="WP_345236280.1">
    <property type="nucleotide sequence ID" value="NZ_BAABGZ010000027.1"/>
</dbReference>